<proteinExistence type="predicted"/>
<reference evidence="2" key="1">
    <citation type="submission" date="2023-03" db="EMBL/GenBank/DDBJ databases">
        <authorList>
            <person name="Steffen K."/>
            <person name="Cardenas P."/>
        </authorList>
    </citation>
    <scope>NUCLEOTIDE SEQUENCE</scope>
</reference>
<dbReference type="Gene3D" id="1.10.510.10">
    <property type="entry name" value="Transferase(Phosphotransferase) domain 1"/>
    <property type="match status" value="1"/>
</dbReference>
<protein>
    <submittedName>
        <fullName evidence="2">Uncharacterized protein</fullName>
    </submittedName>
</protein>
<evidence type="ECO:0000313" key="3">
    <source>
        <dbReference type="Proteomes" id="UP001174909"/>
    </source>
</evidence>
<evidence type="ECO:0000313" key="2">
    <source>
        <dbReference type="EMBL" id="CAI8026926.1"/>
    </source>
</evidence>
<organism evidence="2 3">
    <name type="scientific">Geodia barretti</name>
    <name type="common">Barrett's horny sponge</name>
    <dbReference type="NCBI Taxonomy" id="519541"/>
    <lineage>
        <taxon>Eukaryota</taxon>
        <taxon>Metazoa</taxon>
        <taxon>Porifera</taxon>
        <taxon>Demospongiae</taxon>
        <taxon>Heteroscleromorpha</taxon>
        <taxon>Tetractinellida</taxon>
        <taxon>Astrophorina</taxon>
        <taxon>Geodiidae</taxon>
        <taxon>Geodia</taxon>
    </lineage>
</organism>
<dbReference type="SUPFAM" id="SSF56112">
    <property type="entry name" value="Protein kinase-like (PK-like)"/>
    <property type="match status" value="1"/>
</dbReference>
<feature type="region of interest" description="Disordered" evidence="1">
    <location>
        <begin position="39"/>
        <end position="125"/>
    </location>
</feature>
<keyword evidence="3" id="KW-1185">Reference proteome</keyword>
<dbReference type="AlphaFoldDB" id="A0AA35SE18"/>
<feature type="non-terminal residue" evidence="2">
    <location>
        <position position="1"/>
    </location>
</feature>
<evidence type="ECO:0000256" key="1">
    <source>
        <dbReference type="SAM" id="MobiDB-lite"/>
    </source>
</evidence>
<feature type="compositionally biased region" description="Polar residues" evidence="1">
    <location>
        <begin position="74"/>
        <end position="92"/>
    </location>
</feature>
<dbReference type="EMBL" id="CASHTH010002251">
    <property type="protein sequence ID" value="CAI8026926.1"/>
    <property type="molecule type" value="Genomic_DNA"/>
</dbReference>
<accession>A0AA35SE18</accession>
<name>A0AA35SE18_GEOBA</name>
<sequence>KELVCGQHIDPVDLRELCLNLRRKLHDQQQQQQHFLTHNTTSLDAAQPPSKRNRPTPGGGCPPMSSPSCRYQLRSPQQRKSPRQLTQRNSPKSNPPPQISESPAATLISPSSCSSPTEGVGGEVAKSWQSLPESAFDLLERCLELNPLRRLSAAEALQHPFLADVVR</sequence>
<dbReference type="InterPro" id="IPR011009">
    <property type="entry name" value="Kinase-like_dom_sf"/>
</dbReference>
<dbReference type="Proteomes" id="UP001174909">
    <property type="component" value="Unassembled WGS sequence"/>
</dbReference>
<feature type="compositionally biased region" description="Polar residues" evidence="1">
    <location>
        <begin position="99"/>
        <end position="117"/>
    </location>
</feature>
<gene>
    <name evidence="2" type="ORF">GBAR_LOCUS15424</name>
</gene>
<comment type="caution">
    <text evidence="2">The sequence shown here is derived from an EMBL/GenBank/DDBJ whole genome shotgun (WGS) entry which is preliminary data.</text>
</comment>